<reference evidence="1 2" key="1">
    <citation type="submission" date="2017-09" db="EMBL/GenBank/DDBJ databases">
        <title>Depth-based differentiation of microbial function through sediment-hosted aquifers and enrichment of novel symbionts in the deep terrestrial subsurface.</title>
        <authorList>
            <person name="Probst A.J."/>
            <person name="Ladd B."/>
            <person name="Jarett J.K."/>
            <person name="Geller-Mcgrath D.E."/>
            <person name="Sieber C.M."/>
            <person name="Emerson J.B."/>
            <person name="Anantharaman K."/>
            <person name="Thomas B.C."/>
            <person name="Malmstrom R."/>
            <person name="Stieglmeier M."/>
            <person name="Klingl A."/>
            <person name="Woyke T."/>
            <person name="Ryan C.M."/>
            <person name="Banfield J.F."/>
        </authorList>
    </citation>
    <scope>NUCLEOTIDE SEQUENCE [LARGE SCALE GENOMIC DNA]</scope>
    <source>
        <strain evidence="1">CG08_land_8_20_14_0_20_40_16</strain>
    </source>
</reference>
<dbReference type="EMBL" id="PEXU01000006">
    <property type="protein sequence ID" value="PIS43001.1"/>
    <property type="molecule type" value="Genomic_DNA"/>
</dbReference>
<name>A0A2H0YWX9_9BACT</name>
<accession>A0A2H0YWX9</accession>
<dbReference type="AlphaFoldDB" id="A0A2H0YWX9"/>
<evidence type="ECO:0008006" key="3">
    <source>
        <dbReference type="Google" id="ProtNLM"/>
    </source>
</evidence>
<evidence type="ECO:0000313" key="1">
    <source>
        <dbReference type="EMBL" id="PIS43001.1"/>
    </source>
</evidence>
<comment type="caution">
    <text evidence="1">The sequence shown here is derived from an EMBL/GenBank/DDBJ whole genome shotgun (WGS) entry which is preliminary data.</text>
</comment>
<sequence length="118" mass="14412">MEIGKTIWFKSRKDFRKWLQKNNNRKEYLWLGFYKRHIKKTGILYPEAVEEALCFGWIDGILKRIDDQKHVIRFSPRRPKSVWSPHNINRVKKLIKQKKMRKASRQIIPQPILKKLEK</sequence>
<gene>
    <name evidence="1" type="ORF">COT24_00480</name>
</gene>
<protein>
    <recommendedName>
        <fullName evidence="3">Bacteriocin-protection protein</fullName>
    </recommendedName>
</protein>
<dbReference type="Proteomes" id="UP000231542">
    <property type="component" value="Unassembled WGS sequence"/>
</dbReference>
<proteinExistence type="predicted"/>
<organism evidence="1 2">
    <name type="scientific">Candidatus Kerfeldbacteria bacterium CG08_land_8_20_14_0_20_40_16</name>
    <dbReference type="NCBI Taxonomy" id="2014244"/>
    <lineage>
        <taxon>Bacteria</taxon>
        <taxon>Candidatus Kerfeldiibacteriota</taxon>
    </lineage>
</organism>
<evidence type="ECO:0000313" key="2">
    <source>
        <dbReference type="Proteomes" id="UP000231542"/>
    </source>
</evidence>